<dbReference type="EMBL" id="BGZK01000948">
    <property type="protein sequence ID" value="GBP66123.1"/>
    <property type="molecule type" value="Genomic_DNA"/>
</dbReference>
<gene>
    <name evidence="3" type="ORF">EVAR_51292_1</name>
</gene>
<dbReference type="SUPFAM" id="SSF53098">
    <property type="entry name" value="Ribonuclease H-like"/>
    <property type="match status" value="1"/>
</dbReference>
<dbReference type="Pfam" id="PF00075">
    <property type="entry name" value="RNase_H"/>
    <property type="match status" value="1"/>
</dbReference>
<comment type="caution">
    <text evidence="3">The sequence shown here is derived from an EMBL/GenBank/DDBJ whole genome shotgun (WGS) entry which is preliminary data.</text>
</comment>
<feature type="domain" description="RNase H type-1" evidence="2">
    <location>
        <begin position="270"/>
        <end position="306"/>
    </location>
</feature>
<dbReference type="GO" id="GO:0004523">
    <property type="term" value="F:RNA-DNA hybrid ribonuclease activity"/>
    <property type="evidence" value="ECO:0007669"/>
    <property type="project" value="InterPro"/>
</dbReference>
<dbReference type="GO" id="GO:0003676">
    <property type="term" value="F:nucleic acid binding"/>
    <property type="evidence" value="ECO:0007669"/>
    <property type="project" value="InterPro"/>
</dbReference>
<evidence type="ECO:0000256" key="1">
    <source>
        <dbReference type="SAM" id="MobiDB-lite"/>
    </source>
</evidence>
<proteinExistence type="predicted"/>
<dbReference type="Proteomes" id="UP000299102">
    <property type="component" value="Unassembled WGS sequence"/>
</dbReference>
<keyword evidence="4" id="KW-1185">Reference proteome</keyword>
<dbReference type="OrthoDB" id="411871at2759"/>
<accession>A0A4C1XSU8</accession>
<dbReference type="InterPro" id="IPR036397">
    <property type="entry name" value="RNaseH_sf"/>
</dbReference>
<organism evidence="3 4">
    <name type="scientific">Eumeta variegata</name>
    <name type="common">Bagworm moth</name>
    <name type="synonym">Eumeta japonica</name>
    <dbReference type="NCBI Taxonomy" id="151549"/>
    <lineage>
        <taxon>Eukaryota</taxon>
        <taxon>Metazoa</taxon>
        <taxon>Ecdysozoa</taxon>
        <taxon>Arthropoda</taxon>
        <taxon>Hexapoda</taxon>
        <taxon>Insecta</taxon>
        <taxon>Pterygota</taxon>
        <taxon>Neoptera</taxon>
        <taxon>Endopterygota</taxon>
        <taxon>Lepidoptera</taxon>
        <taxon>Glossata</taxon>
        <taxon>Ditrysia</taxon>
        <taxon>Tineoidea</taxon>
        <taxon>Psychidae</taxon>
        <taxon>Oiketicinae</taxon>
        <taxon>Eumeta</taxon>
    </lineage>
</organism>
<evidence type="ECO:0000313" key="4">
    <source>
        <dbReference type="Proteomes" id="UP000299102"/>
    </source>
</evidence>
<evidence type="ECO:0000259" key="2">
    <source>
        <dbReference type="Pfam" id="PF00075"/>
    </source>
</evidence>
<sequence>MHHNKKHKLDSQIRPRVPVNFHVTAVPATGADLTEQTLTVEIVKSVGSCDLLDKILETYIKCIRQACDVAIPPRNSKHRLKLPWLSPESEGLKSDMRTKKRRIRNAAPTRRDHVDILLQTNSGRVLGPDESATLLAEIFFSDDRADTKDPHYTAVRTRTDRDDQPPVTSGDLPRVDPPFTGAEVKNVLKLFHSRKALSIDGLISNTYQAKIFRDLELFLAMANKCLELGYFSRARKMTAYEGNPKAGQGRSSLEILTISKTHQTLAHLAKRDIFEIVAKGRAVCLFWVKAHAGIVGNERADDLARRTTLTKKTAVDYDKFVDIS</sequence>
<dbReference type="Gene3D" id="3.30.420.10">
    <property type="entry name" value="Ribonuclease H-like superfamily/Ribonuclease H"/>
    <property type="match status" value="1"/>
</dbReference>
<dbReference type="AlphaFoldDB" id="A0A4C1XSU8"/>
<protein>
    <recommendedName>
        <fullName evidence="2">RNase H type-1 domain-containing protein</fullName>
    </recommendedName>
</protein>
<reference evidence="3 4" key="1">
    <citation type="journal article" date="2019" name="Commun. Biol.">
        <title>The bagworm genome reveals a unique fibroin gene that provides high tensile strength.</title>
        <authorList>
            <person name="Kono N."/>
            <person name="Nakamura H."/>
            <person name="Ohtoshi R."/>
            <person name="Tomita M."/>
            <person name="Numata K."/>
            <person name="Arakawa K."/>
        </authorList>
    </citation>
    <scope>NUCLEOTIDE SEQUENCE [LARGE SCALE GENOMIC DNA]</scope>
</reference>
<dbReference type="InterPro" id="IPR002156">
    <property type="entry name" value="RNaseH_domain"/>
</dbReference>
<evidence type="ECO:0000313" key="3">
    <source>
        <dbReference type="EMBL" id="GBP66123.1"/>
    </source>
</evidence>
<name>A0A4C1XSU8_EUMVA</name>
<dbReference type="InterPro" id="IPR012337">
    <property type="entry name" value="RNaseH-like_sf"/>
</dbReference>
<feature type="region of interest" description="Disordered" evidence="1">
    <location>
        <begin position="157"/>
        <end position="176"/>
    </location>
</feature>